<dbReference type="AlphaFoldDB" id="D3DYI8"/>
<organism evidence="3 4">
    <name type="scientific">Cupriavidus metallidurans (strain ATCC 43123 / DSM 2839 / NBRC 102507 / CH34)</name>
    <name type="common">Ralstonia metallidurans</name>
    <dbReference type="NCBI Taxonomy" id="266264"/>
    <lineage>
        <taxon>Bacteria</taxon>
        <taxon>Pseudomonadati</taxon>
        <taxon>Pseudomonadota</taxon>
        <taxon>Betaproteobacteria</taxon>
        <taxon>Burkholderiales</taxon>
        <taxon>Burkholderiaceae</taxon>
        <taxon>Cupriavidus</taxon>
    </lineage>
</organism>
<feature type="transmembrane region" description="Helical" evidence="2">
    <location>
        <begin position="12"/>
        <end position="35"/>
    </location>
</feature>
<dbReference type="EMBL" id="CP000354">
    <property type="protein sequence ID" value="ADC45358.1"/>
    <property type="molecule type" value="Genomic_DNA"/>
</dbReference>
<evidence type="ECO:0000313" key="3">
    <source>
        <dbReference type="EMBL" id="ADC45358.1"/>
    </source>
</evidence>
<evidence type="ECO:0000256" key="1">
    <source>
        <dbReference type="SAM" id="MobiDB-lite"/>
    </source>
</evidence>
<dbReference type="KEGG" id="rme:Rmet_6380"/>
<dbReference type="HOGENOM" id="CLU_2900992_0_0_4"/>
<keyword evidence="2" id="KW-0812">Transmembrane</keyword>
<name>D3DYI8_CUPMC</name>
<dbReference type="Proteomes" id="UP000002429">
    <property type="component" value="Plasmid pMOL30"/>
</dbReference>
<keyword evidence="2" id="KW-1133">Transmembrane helix</keyword>
<proteinExistence type="predicted"/>
<keyword evidence="3" id="KW-0614">Plasmid</keyword>
<reference evidence="4" key="1">
    <citation type="journal article" date="2010" name="PLoS ONE">
        <title>The complete genome sequence of Cupriavidus metallidurans strain CH34, a master survivalist in harsh and anthropogenic environments.</title>
        <authorList>
            <person name="Janssen P.J."/>
            <person name="Van Houdt R."/>
            <person name="Moors H."/>
            <person name="Monsieurs P."/>
            <person name="Morin N."/>
            <person name="Michaux A."/>
            <person name="Benotmane M.A."/>
            <person name="Leys N."/>
            <person name="Vallaeys T."/>
            <person name="Lapidus A."/>
            <person name="Monchy S."/>
            <person name="Medigue C."/>
            <person name="Taghavi S."/>
            <person name="McCorkle S."/>
            <person name="Dunn J."/>
            <person name="van der Lelie D."/>
            <person name="Mergeay M."/>
        </authorList>
    </citation>
    <scope>NUCLEOTIDE SEQUENCE [LARGE SCALE GENOMIC DNA]</scope>
    <source>
        <strain evidence="4">ATCC 43123 / DSM 2839 / NBRC 102507 / CH34</strain>
    </source>
</reference>
<gene>
    <name evidence="3" type="ordered locus">Rmet_6380</name>
</gene>
<evidence type="ECO:0000256" key="2">
    <source>
        <dbReference type="SAM" id="Phobius"/>
    </source>
</evidence>
<keyword evidence="4" id="KW-1185">Reference proteome</keyword>
<feature type="region of interest" description="Disordered" evidence="1">
    <location>
        <begin position="41"/>
        <end position="62"/>
    </location>
</feature>
<geneLocation type="plasmid" evidence="3 4">
    <name>pMOL30</name>
</geneLocation>
<sequence>MNRYYVFDLPHGVLSSLLLVAVLCIIAFLAFVIYLNRTYGRGRPRLPRRGRPRKSPRSGRRK</sequence>
<evidence type="ECO:0000313" key="4">
    <source>
        <dbReference type="Proteomes" id="UP000002429"/>
    </source>
</evidence>
<accession>D3DYI8</accession>
<keyword evidence="2" id="KW-0472">Membrane</keyword>
<protein>
    <submittedName>
        <fullName evidence="3">Uncharacterized protein</fullName>
    </submittedName>
</protein>